<evidence type="ECO:0000259" key="5">
    <source>
        <dbReference type="PROSITE" id="PS51918"/>
    </source>
</evidence>
<keyword evidence="7" id="KW-1185">Reference proteome</keyword>
<dbReference type="RefSeq" id="WP_126309028.1">
    <property type="nucleotide sequence ID" value="NZ_AP018449.1"/>
</dbReference>
<dbReference type="GO" id="GO:0046872">
    <property type="term" value="F:metal ion binding"/>
    <property type="evidence" value="ECO:0007669"/>
    <property type="project" value="UniProtKB-KW"/>
</dbReference>
<feature type="domain" description="Radical SAM core" evidence="5">
    <location>
        <begin position="16"/>
        <end position="237"/>
    </location>
</feature>
<evidence type="ECO:0000313" key="7">
    <source>
        <dbReference type="Proteomes" id="UP000276437"/>
    </source>
</evidence>
<dbReference type="InterPro" id="IPR007197">
    <property type="entry name" value="rSAM"/>
</dbReference>
<dbReference type="OrthoDB" id="7021155at2"/>
<dbReference type="SUPFAM" id="SSF102114">
    <property type="entry name" value="Radical SAM enzymes"/>
    <property type="match status" value="1"/>
</dbReference>
<sequence length="361" mass="40540">MSNSMSIAQFKTMFTGSLPGQVIWAVTNLCNAGCSFCSYPKGKGGPVKHVSFDDAKKVLDLLYDKNIRIISFTGGEPLLNPDIYEIIKYASAKGFFTRTGTNGAVLNYKTIRKLKDSGVRNVWISIDSEIEKQHDSNRGIPGLMKHIRNMIPLMKEIGINVNAAAPINRLIRDYYAFAKHIRSLGLDTIAFCYPMTVMAASYGGAAASDLVELTPDELIETLGHIEKIKLSKYEGIRIVNPIAGLQEMVRFQKGNPPLFPCLGGYKFFYLDWNLTLYRCAFLSENFGNILDLGNRQFHPTSCNQCMWQCFRDPSILYHLPGLIHPKEPANAWQLGLKNLVDKRASQSLTAWFDLIKNNFYA</sequence>
<protein>
    <submittedName>
        <fullName evidence="6">Antilisterial bacteriocin subtilosin biosynthesis protein AlbA</fullName>
    </submittedName>
</protein>
<dbReference type="Proteomes" id="UP000276437">
    <property type="component" value="Chromosome"/>
</dbReference>
<dbReference type="GO" id="GO:0051536">
    <property type="term" value="F:iron-sulfur cluster binding"/>
    <property type="evidence" value="ECO:0007669"/>
    <property type="project" value="UniProtKB-KW"/>
</dbReference>
<keyword evidence="2" id="KW-0479">Metal-binding</keyword>
<keyword evidence="4" id="KW-0411">Iron-sulfur</keyword>
<proteinExistence type="predicted"/>
<evidence type="ECO:0000313" key="6">
    <source>
        <dbReference type="EMBL" id="BBB92086.1"/>
    </source>
</evidence>
<dbReference type="PROSITE" id="PS51918">
    <property type="entry name" value="RADICAL_SAM"/>
    <property type="match status" value="1"/>
</dbReference>
<dbReference type="AlphaFoldDB" id="A0A348ALY8"/>
<dbReference type="Pfam" id="PF04055">
    <property type="entry name" value="Radical_SAM"/>
    <property type="match status" value="1"/>
</dbReference>
<dbReference type="PANTHER" id="PTHR11228">
    <property type="entry name" value="RADICAL SAM DOMAIN PROTEIN"/>
    <property type="match status" value="1"/>
</dbReference>
<dbReference type="GO" id="GO:0003824">
    <property type="term" value="F:catalytic activity"/>
    <property type="evidence" value="ECO:0007669"/>
    <property type="project" value="InterPro"/>
</dbReference>
<keyword evidence="1" id="KW-0949">S-adenosyl-L-methionine</keyword>
<dbReference type="EMBL" id="AP018449">
    <property type="protein sequence ID" value="BBB92086.1"/>
    <property type="molecule type" value="Genomic_DNA"/>
</dbReference>
<accession>A0A348ALY8</accession>
<dbReference type="Gene3D" id="3.20.20.70">
    <property type="entry name" value="Aldolase class I"/>
    <property type="match status" value="1"/>
</dbReference>
<organism evidence="6 7">
    <name type="scientific">Methylomusa anaerophila</name>
    <dbReference type="NCBI Taxonomy" id="1930071"/>
    <lineage>
        <taxon>Bacteria</taxon>
        <taxon>Bacillati</taxon>
        <taxon>Bacillota</taxon>
        <taxon>Negativicutes</taxon>
        <taxon>Selenomonadales</taxon>
        <taxon>Sporomusaceae</taxon>
        <taxon>Methylomusa</taxon>
    </lineage>
</organism>
<reference evidence="6 7" key="1">
    <citation type="journal article" date="2018" name="Int. J. Syst. Evol. Microbiol.">
        <title>Methylomusa anaerophila gen. nov., sp. nov., an anaerobic methanol-utilizing bacterium isolated from a microbial fuel cell.</title>
        <authorList>
            <person name="Amano N."/>
            <person name="Yamamuro A."/>
            <person name="Miyahara M."/>
            <person name="Kouzuma A."/>
            <person name="Abe T."/>
            <person name="Watanabe K."/>
        </authorList>
    </citation>
    <scope>NUCLEOTIDE SEQUENCE [LARGE SCALE GENOMIC DNA]</scope>
    <source>
        <strain evidence="6 7">MMFC1</strain>
    </source>
</reference>
<evidence type="ECO:0000256" key="3">
    <source>
        <dbReference type="ARBA" id="ARBA00023004"/>
    </source>
</evidence>
<dbReference type="KEGG" id="mana:MAMMFC1_02771"/>
<gene>
    <name evidence="6" type="primary">albA_3</name>
    <name evidence="6" type="ORF">MAMMFC1_02771</name>
</gene>
<dbReference type="SFLD" id="SFLDG01067">
    <property type="entry name" value="SPASM/twitch_domain_containing"/>
    <property type="match status" value="1"/>
</dbReference>
<evidence type="ECO:0000256" key="4">
    <source>
        <dbReference type="ARBA" id="ARBA00023014"/>
    </source>
</evidence>
<dbReference type="SFLD" id="SFLDS00029">
    <property type="entry name" value="Radical_SAM"/>
    <property type="match status" value="1"/>
</dbReference>
<evidence type="ECO:0000256" key="1">
    <source>
        <dbReference type="ARBA" id="ARBA00022691"/>
    </source>
</evidence>
<evidence type="ECO:0000256" key="2">
    <source>
        <dbReference type="ARBA" id="ARBA00022723"/>
    </source>
</evidence>
<dbReference type="InterPro" id="IPR050377">
    <property type="entry name" value="Radical_SAM_PqqE_MftC-like"/>
</dbReference>
<name>A0A348ALY8_9FIRM</name>
<dbReference type="InterPro" id="IPR058240">
    <property type="entry name" value="rSAM_sf"/>
</dbReference>
<dbReference type="SMART" id="SM00729">
    <property type="entry name" value="Elp3"/>
    <property type="match status" value="1"/>
</dbReference>
<dbReference type="InterPro" id="IPR013785">
    <property type="entry name" value="Aldolase_TIM"/>
</dbReference>
<dbReference type="PANTHER" id="PTHR11228:SF34">
    <property type="entry name" value="TUNGSTEN-CONTAINING ALDEHYDE FERREDOXIN OXIDOREDUCTASE COFACTOR MODIFYING PROTEIN"/>
    <property type="match status" value="1"/>
</dbReference>
<dbReference type="InterPro" id="IPR006638">
    <property type="entry name" value="Elp3/MiaA/NifB-like_rSAM"/>
</dbReference>
<dbReference type="CDD" id="cd01335">
    <property type="entry name" value="Radical_SAM"/>
    <property type="match status" value="1"/>
</dbReference>
<keyword evidence="3" id="KW-0408">Iron</keyword>